<reference evidence="6 7" key="2">
    <citation type="submission" date="2018-06" db="EMBL/GenBank/DDBJ databases">
        <authorList>
            <person name="Zhirakovskaya E."/>
        </authorList>
    </citation>
    <scope>NUCLEOTIDE SEQUENCE [LARGE SCALE GENOMIC DNA]</scope>
    <source>
        <strain evidence="6 7">FBKL4.011</strain>
    </source>
</reference>
<keyword evidence="3 5" id="KW-0479">Metal-binding</keyword>
<evidence type="ECO:0000313" key="7">
    <source>
        <dbReference type="Proteomes" id="UP000251213"/>
    </source>
</evidence>
<dbReference type="Pfam" id="PF01152">
    <property type="entry name" value="Bac_globin"/>
    <property type="match status" value="1"/>
</dbReference>
<evidence type="ECO:0000256" key="2">
    <source>
        <dbReference type="ARBA" id="ARBA00022617"/>
    </source>
</evidence>
<dbReference type="GO" id="GO:0046872">
    <property type="term" value="F:metal ion binding"/>
    <property type="evidence" value="ECO:0007669"/>
    <property type="project" value="UniProtKB-KW"/>
</dbReference>
<dbReference type="AlphaFoldDB" id="A0A364K7X7"/>
<reference evidence="6 7" key="1">
    <citation type="submission" date="2018-06" db="EMBL/GenBank/DDBJ databases">
        <title>Thermoflavimicrobium daqus sp. nov., a thermophilic microbe isolated from Moutai-flavour Daqu.</title>
        <authorList>
            <person name="Wang X."/>
            <person name="Zhou H."/>
        </authorList>
    </citation>
    <scope>NUCLEOTIDE SEQUENCE [LARGE SCALE GENOMIC DNA]</scope>
    <source>
        <strain evidence="6 7">FBKL4.011</strain>
    </source>
</reference>
<accession>A0A364K7X7</accession>
<name>A0A364K7X7_9BACL</name>
<dbReference type="GO" id="GO:0020037">
    <property type="term" value="F:heme binding"/>
    <property type="evidence" value="ECO:0007669"/>
    <property type="project" value="InterPro"/>
</dbReference>
<keyword evidence="1" id="KW-0813">Transport</keyword>
<evidence type="ECO:0000313" key="6">
    <source>
        <dbReference type="EMBL" id="RAL26394.1"/>
    </source>
</evidence>
<dbReference type="GO" id="GO:0019825">
    <property type="term" value="F:oxygen binding"/>
    <property type="evidence" value="ECO:0007669"/>
    <property type="project" value="InterPro"/>
</dbReference>
<dbReference type="RefSeq" id="WP_113658079.1">
    <property type="nucleotide sequence ID" value="NZ_KZ845664.1"/>
</dbReference>
<dbReference type="OrthoDB" id="9795814at2"/>
<organism evidence="6 7">
    <name type="scientific">Thermoflavimicrobium daqui</name>
    <dbReference type="NCBI Taxonomy" id="2137476"/>
    <lineage>
        <taxon>Bacteria</taxon>
        <taxon>Bacillati</taxon>
        <taxon>Bacillota</taxon>
        <taxon>Bacilli</taxon>
        <taxon>Bacillales</taxon>
        <taxon>Thermoactinomycetaceae</taxon>
        <taxon>Thermoflavimicrobium</taxon>
    </lineage>
</organism>
<dbReference type="EMBL" id="QJKK01000002">
    <property type="protein sequence ID" value="RAL26394.1"/>
    <property type="molecule type" value="Genomic_DNA"/>
</dbReference>
<keyword evidence="7" id="KW-1185">Reference proteome</keyword>
<dbReference type="SUPFAM" id="SSF46458">
    <property type="entry name" value="Globin-like"/>
    <property type="match status" value="1"/>
</dbReference>
<dbReference type="InterPro" id="IPR012292">
    <property type="entry name" value="Globin/Proto"/>
</dbReference>
<gene>
    <name evidence="6" type="ORF">DL897_05225</name>
</gene>
<evidence type="ECO:0000256" key="3">
    <source>
        <dbReference type="ARBA" id="ARBA00022723"/>
    </source>
</evidence>
<sequence>MTRSSTKGTLFNQLGGISTVETVVAEFYDRLLVDDQLSHLFVNVDLDVLQKHFTSFFVTFFLNGPASYSGKTLRMAHKGLQITSEEYNIALKHLRRVLFKYKVSIEIVAKLEANLLAVKPHIVNK</sequence>
<feature type="binding site" description="distal binding residue" evidence="5">
    <location>
        <position position="52"/>
    </location>
    <ligand>
        <name>heme</name>
        <dbReference type="ChEBI" id="CHEBI:30413"/>
    </ligand>
    <ligandPart>
        <name>Fe</name>
        <dbReference type="ChEBI" id="CHEBI:18248"/>
    </ligandPart>
</feature>
<dbReference type="CDD" id="cd00454">
    <property type="entry name" value="TrHb1_N"/>
    <property type="match status" value="1"/>
</dbReference>
<dbReference type="InterPro" id="IPR001486">
    <property type="entry name" value="Hemoglobin_trunc"/>
</dbReference>
<proteinExistence type="predicted"/>
<comment type="caution">
    <text evidence="6">The sequence shown here is derived from an EMBL/GenBank/DDBJ whole genome shotgun (WGS) entry which is preliminary data.</text>
</comment>
<dbReference type="Proteomes" id="UP000251213">
    <property type="component" value="Unassembled WGS sequence"/>
</dbReference>
<evidence type="ECO:0000256" key="5">
    <source>
        <dbReference type="PIRSR" id="PIRSR601486-1"/>
    </source>
</evidence>
<feature type="binding site" description="distal binding residue" evidence="5">
    <location>
        <position position="77"/>
    </location>
    <ligand>
        <name>heme</name>
        <dbReference type="ChEBI" id="CHEBI:30413"/>
    </ligand>
    <ligandPart>
        <name>Fe</name>
        <dbReference type="ChEBI" id="CHEBI:18248"/>
    </ligandPart>
</feature>
<dbReference type="Gene3D" id="1.10.490.10">
    <property type="entry name" value="Globins"/>
    <property type="match status" value="1"/>
</dbReference>
<keyword evidence="2 5" id="KW-0349">Heme</keyword>
<keyword evidence="4 5" id="KW-0408">Iron</keyword>
<protein>
    <submittedName>
        <fullName evidence="6">Group 1 truncated hemoglobin</fullName>
    </submittedName>
</protein>
<evidence type="ECO:0000256" key="4">
    <source>
        <dbReference type="ARBA" id="ARBA00023004"/>
    </source>
</evidence>
<dbReference type="InterPro" id="IPR009050">
    <property type="entry name" value="Globin-like_sf"/>
</dbReference>
<evidence type="ECO:0000256" key="1">
    <source>
        <dbReference type="ARBA" id="ARBA00022448"/>
    </source>
</evidence>